<reference evidence="1 2" key="1">
    <citation type="submission" date="2012-05" db="EMBL/GenBank/DDBJ databases">
        <authorList>
            <person name="Weinstock G."/>
            <person name="Sodergren E."/>
            <person name="Lobos E.A."/>
            <person name="Fulton L."/>
            <person name="Fulton R."/>
            <person name="Courtney L."/>
            <person name="Fronick C."/>
            <person name="O'Laughlin M."/>
            <person name="Godfrey J."/>
            <person name="Wilson R.M."/>
            <person name="Miner T."/>
            <person name="Farmer C."/>
            <person name="Delehaunty K."/>
            <person name="Cordes M."/>
            <person name="Minx P."/>
            <person name="Tomlinson C."/>
            <person name="Chen J."/>
            <person name="Wollam A."/>
            <person name="Pepin K.H."/>
            <person name="Bhonagiri V."/>
            <person name="Zhang X."/>
            <person name="Suruliraj S."/>
            <person name="Warren W."/>
            <person name="Mitreva M."/>
            <person name="Mardis E.R."/>
            <person name="Wilson R.K."/>
        </authorList>
    </citation>
    <scope>NUCLEOTIDE SEQUENCE [LARGE SCALE GENOMIC DNA]</scope>
    <source>
        <strain evidence="1 2">F0037</strain>
    </source>
</reference>
<dbReference type="HOGENOM" id="CLU_3121073_0_0_10"/>
<comment type="caution">
    <text evidence="1">The sequence shown here is derived from an EMBL/GenBank/DDBJ whole genome shotgun (WGS) entry which is preliminary data.</text>
</comment>
<proteinExistence type="predicted"/>
<gene>
    <name evidence="1" type="ORF">HMPREF9134_00185</name>
</gene>
<accession>L1NHL5</accession>
<dbReference type="EMBL" id="AMEQ01000006">
    <property type="protein sequence ID" value="EKY03004.1"/>
    <property type="molecule type" value="Genomic_DNA"/>
</dbReference>
<dbReference type="Proteomes" id="UP000010408">
    <property type="component" value="Unassembled WGS sequence"/>
</dbReference>
<organism evidence="1 2">
    <name type="scientific">Porphyromonas catoniae F0037</name>
    <dbReference type="NCBI Taxonomy" id="1127696"/>
    <lineage>
        <taxon>Bacteria</taxon>
        <taxon>Pseudomonadati</taxon>
        <taxon>Bacteroidota</taxon>
        <taxon>Bacteroidia</taxon>
        <taxon>Bacteroidales</taxon>
        <taxon>Porphyromonadaceae</taxon>
        <taxon>Porphyromonas</taxon>
    </lineage>
</organism>
<dbReference type="AlphaFoldDB" id="L1NHL5"/>
<dbReference type="STRING" id="1127696.HMPREF9134_00185"/>
<protein>
    <submittedName>
        <fullName evidence="1">Uncharacterized protein</fullName>
    </submittedName>
</protein>
<name>L1NHL5_9PORP</name>
<sequence>MARRLKTLPHEGVSFRPIHAPLTCCTLFLPLATQVIPRRLKDEARRGGFG</sequence>
<evidence type="ECO:0000313" key="2">
    <source>
        <dbReference type="Proteomes" id="UP000010408"/>
    </source>
</evidence>
<evidence type="ECO:0000313" key="1">
    <source>
        <dbReference type="EMBL" id="EKY03004.1"/>
    </source>
</evidence>